<dbReference type="InterPro" id="IPR008254">
    <property type="entry name" value="Flavodoxin/NO_synth"/>
</dbReference>
<keyword evidence="5" id="KW-1185">Reference proteome</keyword>
<feature type="domain" description="FAD-binding FR-type" evidence="3">
    <location>
        <begin position="199"/>
        <end position="421"/>
    </location>
</feature>
<evidence type="ECO:0000313" key="4">
    <source>
        <dbReference type="EMBL" id="OAG32596.1"/>
    </source>
</evidence>
<accession>A0A177ELM7</accession>
<evidence type="ECO:0000256" key="1">
    <source>
        <dbReference type="ARBA" id="ARBA00022630"/>
    </source>
</evidence>
<dbReference type="RefSeq" id="XP_067545794.1">
    <property type="nucleotide sequence ID" value="XM_067689596.1"/>
</dbReference>
<dbReference type="PANTHER" id="PTHR19384">
    <property type="entry name" value="NITRIC OXIDE SYNTHASE-RELATED"/>
    <property type="match status" value="1"/>
</dbReference>
<dbReference type="InterPro" id="IPR017938">
    <property type="entry name" value="Riboflavin_synthase-like_b-brl"/>
</dbReference>
<evidence type="ECO:0000259" key="3">
    <source>
        <dbReference type="PROSITE" id="PS51384"/>
    </source>
</evidence>
<dbReference type="Gene3D" id="3.40.50.360">
    <property type="match status" value="1"/>
</dbReference>
<dbReference type="GO" id="GO:0016491">
    <property type="term" value="F:oxidoreductase activity"/>
    <property type="evidence" value="ECO:0007669"/>
    <property type="project" value="InterPro"/>
</dbReference>
<dbReference type="SUPFAM" id="SSF63380">
    <property type="entry name" value="Riboflavin synthase domain-like"/>
    <property type="match status" value="1"/>
</dbReference>
<dbReference type="SUPFAM" id="SSF52218">
    <property type="entry name" value="Flavoproteins"/>
    <property type="match status" value="1"/>
</dbReference>
<dbReference type="STRING" id="1805483.A0A177ELM7"/>
<dbReference type="PROSITE" id="PS51384">
    <property type="entry name" value="FAD_FR"/>
    <property type="match status" value="1"/>
</dbReference>
<evidence type="ECO:0008006" key="6">
    <source>
        <dbReference type="Google" id="ProtNLM"/>
    </source>
</evidence>
<dbReference type="InterPro" id="IPR023173">
    <property type="entry name" value="NADPH_Cyt_P450_Rdtase_alpha"/>
</dbReference>
<dbReference type="Gene3D" id="2.40.30.10">
    <property type="entry name" value="Translation factors"/>
    <property type="match status" value="1"/>
</dbReference>
<dbReference type="GeneID" id="93648528"/>
<dbReference type="Gene3D" id="1.20.990.10">
    <property type="entry name" value="NADPH-cytochrome p450 Reductase, Chain A, domain 3"/>
    <property type="match status" value="1"/>
</dbReference>
<keyword evidence="1" id="KW-0285">Flavoprotein</keyword>
<dbReference type="PANTHER" id="PTHR19384:SF10">
    <property type="entry name" value="NADPH-DEPENDENT DIFLAVIN OXIDOREDUCTASE 1"/>
    <property type="match status" value="1"/>
</dbReference>
<name>A0A177ELM7_9MICR</name>
<dbReference type="PROSITE" id="PS50902">
    <property type="entry name" value="FLAVODOXIN_LIKE"/>
    <property type="match status" value="1"/>
</dbReference>
<comment type="caution">
    <text evidence="4">The sequence shown here is derived from an EMBL/GenBank/DDBJ whole genome shotgun (WGS) entry which is preliminary data.</text>
</comment>
<organism evidence="4 5">
    <name type="scientific">Nematocida displodere</name>
    <dbReference type="NCBI Taxonomy" id="1805483"/>
    <lineage>
        <taxon>Eukaryota</taxon>
        <taxon>Fungi</taxon>
        <taxon>Fungi incertae sedis</taxon>
        <taxon>Microsporidia</taxon>
        <taxon>Nematocida</taxon>
    </lineage>
</organism>
<proteinExistence type="predicted"/>
<evidence type="ECO:0000259" key="2">
    <source>
        <dbReference type="PROSITE" id="PS50902"/>
    </source>
</evidence>
<dbReference type="AlphaFoldDB" id="A0A177ELM7"/>
<reference evidence="4 5" key="1">
    <citation type="submission" date="2016-02" db="EMBL/GenBank/DDBJ databases">
        <title>Discovery of a natural microsporidian pathogen with a broad tissue tropism in Caenorhabditis elegans.</title>
        <authorList>
            <person name="Luallen R.J."/>
            <person name="Reinke A.W."/>
            <person name="Tong L."/>
            <person name="Botts M.R."/>
            <person name="Felix M.-A."/>
            <person name="Troemel E.R."/>
        </authorList>
    </citation>
    <scope>NUCLEOTIDE SEQUENCE [LARGE SCALE GENOMIC DNA]</scope>
    <source>
        <strain evidence="4 5">JUm2807</strain>
    </source>
</reference>
<dbReference type="GO" id="GO:0050660">
    <property type="term" value="F:flavin adenine dinucleotide binding"/>
    <property type="evidence" value="ECO:0007669"/>
    <property type="project" value="TreeGrafter"/>
</dbReference>
<dbReference type="GO" id="GO:0010181">
    <property type="term" value="F:FMN binding"/>
    <property type="evidence" value="ECO:0007669"/>
    <property type="project" value="InterPro"/>
</dbReference>
<dbReference type="OrthoDB" id="1856718at2759"/>
<dbReference type="InterPro" id="IPR001094">
    <property type="entry name" value="Flavdoxin-like"/>
</dbReference>
<dbReference type="VEuPathDB" id="MicrosporidiaDB:NEDG_02178"/>
<gene>
    <name evidence="4" type="ORF">NEDG_02178</name>
</gene>
<dbReference type="PRINTS" id="PR00369">
    <property type="entry name" value="FLAVODOXIN"/>
</dbReference>
<dbReference type="InterPro" id="IPR029039">
    <property type="entry name" value="Flavoprotein-like_sf"/>
</dbReference>
<dbReference type="Pfam" id="PF00258">
    <property type="entry name" value="Flavodoxin_1"/>
    <property type="match status" value="1"/>
</dbReference>
<protein>
    <recommendedName>
        <fullName evidence="6">NADPH-dependent diflavin oxidoreductase 1</fullName>
    </recommendedName>
</protein>
<dbReference type="Proteomes" id="UP000185944">
    <property type="component" value="Unassembled WGS sequence"/>
</dbReference>
<dbReference type="EMBL" id="LTDL01000001">
    <property type="protein sequence ID" value="OAG32596.1"/>
    <property type="molecule type" value="Genomic_DNA"/>
</dbReference>
<feature type="domain" description="Flavodoxin-like" evidence="2">
    <location>
        <begin position="3"/>
        <end position="150"/>
    </location>
</feature>
<dbReference type="GO" id="GO:0005829">
    <property type="term" value="C:cytosol"/>
    <property type="evidence" value="ECO:0007669"/>
    <property type="project" value="TreeGrafter"/>
</dbReference>
<dbReference type="InterPro" id="IPR017927">
    <property type="entry name" value="FAD-bd_FR_type"/>
</dbReference>
<evidence type="ECO:0000313" key="5">
    <source>
        <dbReference type="Proteomes" id="UP000185944"/>
    </source>
</evidence>
<sequence length="619" mass="69660">MVILVAYGTQGGKASGTATYIRHLLERDFSSFGVFCEVVDIDSLVVAELDKVSLVIFVCSTTGDGDAPYNMQSFWWELKRKVWTGKFPNLYFAVVGLGDSSYRKFNYAGKRLFNRMEQLGSLSLAQRCDCDDMDPQGVYTALGAWWQSFKAALETTIANNLIQLTNTSHLALLENPENPANPENPKTAKKSGFESVLLSKRKMAPYGSVDDLTKKGSNYSEVIDFSFQIDRDDFTPGDVLAIYPENNDYEDFIKEFVLSGPVNREMFKKEADYQSVPMFHSILDLYQLLTAGVYVRFNSSSLGMEKTYSARLKEISESYDLYYDYILKPQRTYKEVLRDFYLQIDGSYNFLPKILPRYYTISKREENRYTITVGIVKRRTSHPVPRQGLCSEYLKGLSIGGRVLLDIKPSLLDLSGELLLICTGTGISLPRCTINEYLRGRLPGVTSLSVVFGFRSLLYDFLCWEELTGCPENSADKLNHLSCANLSSVVQHRNGALAVHFEKLSVDKKRRVSLFIAPSRVKEDIFSHTQNHTPKDSPQHSHTSPGSLLPVQLFSDALDKVGQTPIKDRNYIDDILKTFSEEALSQNIVVSGNIRLSKTVPAAIEACTGKKPSIQAECW</sequence>